<dbReference type="PaxDb" id="3055-EDP07629"/>
<reference evidence="8 9" key="1">
    <citation type="journal article" date="2007" name="Science">
        <title>The Chlamydomonas genome reveals the evolution of key animal and plant functions.</title>
        <authorList>
            <person name="Merchant S.S."/>
            <person name="Prochnik S.E."/>
            <person name="Vallon O."/>
            <person name="Harris E.H."/>
            <person name="Karpowicz S.J."/>
            <person name="Witman G.B."/>
            <person name="Terry A."/>
            <person name="Salamov A."/>
            <person name="Fritz-Laylin L.K."/>
            <person name="Marechal-Drouard L."/>
            <person name="Marshall W.F."/>
            <person name="Qu L.H."/>
            <person name="Nelson D.R."/>
            <person name="Sanderfoot A.A."/>
            <person name="Spalding M.H."/>
            <person name="Kapitonov V.V."/>
            <person name="Ren Q."/>
            <person name="Ferris P."/>
            <person name="Lindquist E."/>
            <person name="Shapiro H."/>
            <person name="Lucas S.M."/>
            <person name="Grimwood J."/>
            <person name="Schmutz J."/>
            <person name="Cardol P."/>
            <person name="Cerutti H."/>
            <person name="Chanfreau G."/>
            <person name="Chen C.L."/>
            <person name="Cognat V."/>
            <person name="Croft M.T."/>
            <person name="Dent R."/>
            <person name="Dutcher S."/>
            <person name="Fernandez E."/>
            <person name="Fukuzawa H."/>
            <person name="Gonzalez-Ballester D."/>
            <person name="Gonzalez-Halphen D."/>
            <person name="Hallmann A."/>
            <person name="Hanikenne M."/>
            <person name="Hippler M."/>
            <person name="Inwood W."/>
            <person name="Jabbari K."/>
            <person name="Kalanon M."/>
            <person name="Kuras R."/>
            <person name="Lefebvre P.A."/>
            <person name="Lemaire S.D."/>
            <person name="Lobanov A.V."/>
            <person name="Lohr M."/>
            <person name="Manuell A."/>
            <person name="Meier I."/>
            <person name="Mets L."/>
            <person name="Mittag M."/>
            <person name="Mittelmeier T."/>
            <person name="Moroney J.V."/>
            <person name="Moseley J."/>
            <person name="Napoli C."/>
            <person name="Nedelcu A.M."/>
            <person name="Niyogi K."/>
            <person name="Novoselov S.V."/>
            <person name="Paulsen I.T."/>
            <person name="Pazour G."/>
            <person name="Purton S."/>
            <person name="Ral J.P."/>
            <person name="Riano-Pachon D.M."/>
            <person name="Riekhof W."/>
            <person name="Rymarquis L."/>
            <person name="Schroda M."/>
            <person name="Stern D."/>
            <person name="Umen J."/>
            <person name="Willows R."/>
            <person name="Wilson N."/>
            <person name="Zimmer S.L."/>
            <person name="Allmer J."/>
            <person name="Balk J."/>
            <person name="Bisova K."/>
            <person name="Chen C.J."/>
            <person name="Elias M."/>
            <person name="Gendler K."/>
            <person name="Hauser C."/>
            <person name="Lamb M.R."/>
            <person name="Ledford H."/>
            <person name="Long J.C."/>
            <person name="Minagawa J."/>
            <person name="Page M.D."/>
            <person name="Pan J."/>
            <person name="Pootakham W."/>
            <person name="Roje S."/>
            <person name="Rose A."/>
            <person name="Stahlberg E."/>
            <person name="Terauchi A.M."/>
            <person name="Yang P."/>
            <person name="Ball S."/>
            <person name="Bowler C."/>
            <person name="Dieckmann C.L."/>
            <person name="Gladyshev V.N."/>
            <person name="Green P."/>
            <person name="Jorgensen R."/>
            <person name="Mayfield S."/>
            <person name="Mueller-Roeber B."/>
            <person name="Rajamani S."/>
            <person name="Sayre R.T."/>
            <person name="Brokstein P."/>
            <person name="Dubchak I."/>
            <person name="Goodstein D."/>
            <person name="Hornick L."/>
            <person name="Huang Y.W."/>
            <person name="Jhaveri J."/>
            <person name="Luo Y."/>
            <person name="Martinez D."/>
            <person name="Ngau W.C."/>
            <person name="Otillar B."/>
            <person name="Poliakov A."/>
            <person name="Porter A."/>
            <person name="Szajkowski L."/>
            <person name="Werner G."/>
            <person name="Zhou K."/>
            <person name="Grigoriev I.V."/>
            <person name="Rokhsar D.S."/>
            <person name="Grossman A.R."/>
        </authorList>
    </citation>
    <scope>NUCLEOTIDE SEQUENCE [LARGE SCALE GENOMIC DNA]</scope>
    <source>
        <strain evidence="9">CC-503</strain>
    </source>
</reference>
<dbReference type="STRING" id="3055.A0A2K3E2W2"/>
<evidence type="ECO:0000256" key="5">
    <source>
        <dbReference type="ARBA" id="ARBA00030350"/>
    </source>
</evidence>
<accession>A0A2K3E2W2</accession>
<dbReference type="Gene3D" id="3.90.550.10">
    <property type="entry name" value="Spore Coat Polysaccharide Biosynthesis Protein SpsA, Chain A"/>
    <property type="match status" value="1"/>
</dbReference>
<sequence>MRVTGWKRGARAGSVLPGPTSPARYGLYLILILAGYLAGSALRGPYGDGGRGTQRFLISAHVSTTTAAASDGDAGATSVADKLSTLPHLSMASRLLGGELSRGSSGIAGHHGGGSAVARRSALRTGDGSSGSGAAKELYSGGVDGDTAASIIPGDRGSAAEEAAAAAGALGGALLLPPANRTLRFGVCNGYANQRLAVLYGIMLARRLGRSAVLPVLIDNGLQRSDTNVLASGDNQVAFSQMYDERAFIKAMEGVGVRVLSREDTPEVGAGNAAEHRRVELGPLGWSVAGPLGSGELAAVPHLEVDCPLFKLQAGDFTPADEQLVWAGLAALRPSNEAASLVDMFSKAIRQLAAAKAKAAGRVLDAGGGSGARVSASGGGGGFNYIHLRLENDWVEHCARWESIHDGIVRDNCYNHTEDVASRLALFGFSNSTPLYVASYWKDVEPQRRERVLGQLEAAGYILVTSEDVAASQPGKTAAAALAERGREFSALVEYFLGMRSERFIGNSVSTFAALGMLERRHAGLWGAYYNGGNIPLVTVMPFLHKLPWVFTYNSWSKNYEYMLKAAVRSARYQGSLKPYCIFTGDEQSDIYAWLVVHDVELISHTPAWTEQLLALAKAKAKDNVHHSHLFKTPDMLVATFQRVDLPVVPILDQYTYVLYTDADVYFRRPLHLDDFGLPLPHSVSMSYEFVNMFPYNAGIILANLPTMRENYDAFLTMMLDNNDGLYYINYGPADQGIINKFYEKDLKQRMLDPVFNTKPYNPFEQLTFILHFHGPKPLDLLNFVTTGKCDFSNVCENAFLNSLCPYIREWAKFVPDEVVAVQLEDACAWLDVPNVAELFKKKWGLSGRQLAATKEEQSGQVNAAAIQAGVMAQQKARLEHALELRRKLRKLVAGGKLSPEVVEALDKPGPGSKAAAMAIVRKLRAGKGKSRGGRAQKRTEKKQQKQQEQQKHLESFDTASVVTVNEKEMADAWGAIDEDGAASQQ</sequence>
<gene>
    <name evidence="8" type="ORF">CHLRE_02g110650v5</name>
</gene>
<dbReference type="InterPro" id="IPR019378">
    <property type="entry name" value="GDP-Fuc_O-FucTrfase"/>
</dbReference>
<dbReference type="RefSeq" id="XP_042927509.1">
    <property type="nucleotide sequence ID" value="XM_043059875.1"/>
</dbReference>
<dbReference type="Gramene" id="PNW87140">
    <property type="protein sequence ID" value="PNW87140"/>
    <property type="gene ID" value="CHLRE_02g110650v5"/>
</dbReference>
<organism evidence="8 9">
    <name type="scientific">Chlamydomonas reinhardtii</name>
    <name type="common">Chlamydomonas smithii</name>
    <dbReference type="NCBI Taxonomy" id="3055"/>
    <lineage>
        <taxon>Eukaryota</taxon>
        <taxon>Viridiplantae</taxon>
        <taxon>Chlorophyta</taxon>
        <taxon>core chlorophytes</taxon>
        <taxon>Chlorophyceae</taxon>
        <taxon>CS clade</taxon>
        <taxon>Chlamydomonadales</taxon>
        <taxon>Chlamydomonadaceae</taxon>
        <taxon>Chlamydomonas</taxon>
    </lineage>
</organism>
<keyword evidence="9" id="KW-1185">Reference proteome</keyword>
<dbReference type="EMBL" id="CM008963">
    <property type="protein sequence ID" value="PNW87140.1"/>
    <property type="molecule type" value="Genomic_DNA"/>
</dbReference>
<dbReference type="InterPro" id="IPR029044">
    <property type="entry name" value="Nucleotide-diphossugar_trans"/>
</dbReference>
<comment type="similarity">
    <text evidence="1">Belongs to the glycosyltransferase GT106 family.</text>
</comment>
<feature type="compositionally biased region" description="Basic residues" evidence="6">
    <location>
        <begin position="926"/>
        <end position="937"/>
    </location>
</feature>
<dbReference type="GO" id="GO:0006004">
    <property type="term" value="P:fucose metabolic process"/>
    <property type="evidence" value="ECO:0007669"/>
    <property type="project" value="UniProtKB-KW"/>
</dbReference>
<feature type="region of interest" description="Disordered" evidence="6">
    <location>
        <begin position="926"/>
        <end position="962"/>
    </location>
</feature>
<proteinExistence type="inferred from homology"/>
<evidence type="ECO:0000256" key="6">
    <source>
        <dbReference type="SAM" id="MobiDB-lite"/>
    </source>
</evidence>
<dbReference type="Pfam" id="PF10250">
    <property type="entry name" value="O-FucT"/>
    <property type="match status" value="1"/>
</dbReference>
<evidence type="ECO:0000313" key="9">
    <source>
        <dbReference type="Proteomes" id="UP000006906"/>
    </source>
</evidence>
<dbReference type="OrthoDB" id="533531at2759"/>
<keyword evidence="2" id="KW-0808">Transferase</keyword>
<dbReference type="Gene3D" id="3.40.50.11350">
    <property type="match status" value="1"/>
</dbReference>
<evidence type="ECO:0000256" key="3">
    <source>
        <dbReference type="ARBA" id="ARBA00023253"/>
    </source>
</evidence>
<evidence type="ECO:0000256" key="4">
    <source>
        <dbReference type="ARBA" id="ARBA00023277"/>
    </source>
</evidence>
<keyword evidence="7" id="KW-0812">Transmembrane</keyword>
<keyword evidence="7" id="KW-0472">Membrane</keyword>
<feature type="compositionally biased region" description="Basic and acidic residues" evidence="6">
    <location>
        <begin position="938"/>
        <end position="956"/>
    </location>
</feature>
<evidence type="ECO:0000256" key="1">
    <source>
        <dbReference type="ARBA" id="ARBA00007737"/>
    </source>
</evidence>
<dbReference type="CDD" id="cd11296">
    <property type="entry name" value="O-FucT_like"/>
    <property type="match status" value="1"/>
</dbReference>
<name>A0A2K3E2W2_CHLRE</name>
<feature type="region of interest" description="Disordered" evidence="6">
    <location>
        <begin position="107"/>
        <end position="137"/>
    </location>
</feature>
<evidence type="ECO:0000256" key="7">
    <source>
        <dbReference type="SAM" id="Phobius"/>
    </source>
</evidence>
<protein>
    <recommendedName>
        <fullName evidence="5">O-fucosyltransferase family protein</fullName>
    </recommendedName>
</protein>
<dbReference type="GeneID" id="5725255"/>
<dbReference type="AlphaFoldDB" id="A0A2K3E2W2"/>
<keyword evidence="7" id="KW-1133">Transmembrane helix</keyword>
<evidence type="ECO:0000313" key="8">
    <source>
        <dbReference type="EMBL" id="PNW87140.1"/>
    </source>
</evidence>
<dbReference type="SUPFAM" id="SSF53448">
    <property type="entry name" value="Nucleotide-diphospho-sugar transferases"/>
    <property type="match status" value="1"/>
</dbReference>
<dbReference type="InParanoid" id="A0A2K3E2W2"/>
<keyword evidence="4" id="KW-0119">Carbohydrate metabolism</keyword>
<evidence type="ECO:0000256" key="2">
    <source>
        <dbReference type="ARBA" id="ARBA00022679"/>
    </source>
</evidence>
<keyword evidence="3" id="KW-0294">Fucose metabolism</keyword>
<dbReference type="ExpressionAtlas" id="A0A2K3E2W2">
    <property type="expression patterns" value="baseline"/>
</dbReference>
<feature type="transmembrane region" description="Helical" evidence="7">
    <location>
        <begin position="25"/>
        <end position="46"/>
    </location>
</feature>
<dbReference type="KEGG" id="cre:CHLRE_02g110650v5"/>
<dbReference type="GO" id="GO:0016740">
    <property type="term" value="F:transferase activity"/>
    <property type="evidence" value="ECO:0007669"/>
    <property type="project" value="UniProtKB-KW"/>
</dbReference>
<dbReference type="Proteomes" id="UP000006906">
    <property type="component" value="Chromosome 2"/>
</dbReference>